<evidence type="ECO:0000256" key="11">
    <source>
        <dbReference type="ARBA" id="ARBA00023065"/>
    </source>
</evidence>
<dbReference type="OrthoDB" id="10039145at2759"/>
<keyword evidence="11 14" id="KW-0406">Ion transport</keyword>
<keyword evidence="7 14" id="KW-0999">Mitochondrion inner membrane</keyword>
<evidence type="ECO:0000256" key="5">
    <source>
        <dbReference type="ARBA" id="ARBA00022568"/>
    </source>
</evidence>
<dbReference type="GO" id="GO:0036444">
    <property type="term" value="P:calcium import into the mitochondrion"/>
    <property type="evidence" value="ECO:0007669"/>
    <property type="project" value="UniProtKB-UniRule"/>
</dbReference>
<evidence type="ECO:0000256" key="13">
    <source>
        <dbReference type="ARBA" id="ARBA00023136"/>
    </source>
</evidence>
<dbReference type="PANTHER" id="PTHR33904:SF1">
    <property type="entry name" value="ESSENTIAL MCU REGULATOR, MITOCHONDRIAL"/>
    <property type="match status" value="1"/>
</dbReference>
<reference evidence="15" key="1">
    <citation type="submission" date="2013-07" db="EMBL/GenBank/DDBJ databases">
        <title>Midgut Transcriptome Profiling of Anoplphora glabripennis, a Lignocellulose Degrading, Wood-Boring Cerambycid.</title>
        <authorList>
            <person name="Scully E.D."/>
            <person name="Hoover K."/>
            <person name="Carlson J.E."/>
            <person name="Tien M."/>
            <person name="Geib S.M."/>
        </authorList>
    </citation>
    <scope>NUCLEOTIDE SEQUENCE</scope>
</reference>
<evidence type="ECO:0000256" key="12">
    <source>
        <dbReference type="ARBA" id="ARBA00023128"/>
    </source>
</evidence>
<dbReference type="PANTHER" id="PTHR33904">
    <property type="entry name" value="ESSENTIAL MCU REGULATOR, MITOCHONDRIAL"/>
    <property type="match status" value="1"/>
</dbReference>
<evidence type="ECO:0000256" key="6">
    <source>
        <dbReference type="ARBA" id="ARBA00022692"/>
    </source>
</evidence>
<gene>
    <name evidence="15" type="primary">U466</name>
</gene>
<accession>V5GDE8</accession>
<sequence length="100" mass="11084">GFYRPTTNIDKMIVSRLTTLVRSSNLLQNSILTKNLVKTATSTKHGVILQEPQKTRFGFLKMILTVVSGLLIGAAISKNIANFLEENDLFVPSDDDDDDD</sequence>
<protein>
    <recommendedName>
        <fullName evidence="3 14">Essential MCU regulator, mitochondrial</fullName>
    </recommendedName>
    <alternativeName>
        <fullName evidence="14">Single-pass membrane protein with aspartate-rich tail 1, mitochondrial</fullName>
    </alternativeName>
</protein>
<evidence type="ECO:0000256" key="1">
    <source>
        <dbReference type="ARBA" id="ARBA00004434"/>
    </source>
</evidence>
<evidence type="ECO:0000256" key="2">
    <source>
        <dbReference type="ARBA" id="ARBA00008958"/>
    </source>
</evidence>
<keyword evidence="6 14" id="KW-0812">Transmembrane</keyword>
<evidence type="ECO:0000256" key="4">
    <source>
        <dbReference type="ARBA" id="ARBA00022448"/>
    </source>
</evidence>
<keyword evidence="8 14" id="KW-0106">Calcium</keyword>
<keyword evidence="13 14" id="KW-0472">Membrane</keyword>
<keyword evidence="5 14" id="KW-0109">Calcium transport</keyword>
<evidence type="ECO:0000256" key="7">
    <source>
        <dbReference type="ARBA" id="ARBA00022792"/>
    </source>
</evidence>
<dbReference type="Pfam" id="PF10161">
    <property type="entry name" value="DDDD"/>
    <property type="match status" value="1"/>
</dbReference>
<dbReference type="GO" id="GO:1990246">
    <property type="term" value="C:uniplex complex"/>
    <property type="evidence" value="ECO:0007669"/>
    <property type="project" value="UniProtKB-UniRule"/>
</dbReference>
<keyword evidence="10 14" id="KW-1133">Transmembrane helix</keyword>
<keyword evidence="9 14" id="KW-0809">Transit peptide</keyword>
<feature type="non-terminal residue" evidence="15">
    <location>
        <position position="1"/>
    </location>
</feature>
<evidence type="ECO:0000256" key="8">
    <source>
        <dbReference type="ARBA" id="ARBA00022837"/>
    </source>
</evidence>
<evidence type="ECO:0000256" key="14">
    <source>
        <dbReference type="RuleBase" id="RU369077"/>
    </source>
</evidence>
<dbReference type="AlphaFoldDB" id="V5GDE8"/>
<comment type="subunit">
    <text evidence="14">Component of the uniplex complex. Interacts (via the transmembrane region) with MCU (via the first transmembrane region); the interaction is direct.</text>
</comment>
<comment type="function">
    <text evidence="14">Essential regulatory subunit of the mitochondrial calcium uniporter complex (uniplex), a complex that mediates calcium uptake into mitochondria.</text>
</comment>
<evidence type="ECO:0000256" key="10">
    <source>
        <dbReference type="ARBA" id="ARBA00022989"/>
    </source>
</evidence>
<evidence type="ECO:0000256" key="9">
    <source>
        <dbReference type="ARBA" id="ARBA00022946"/>
    </source>
</evidence>
<dbReference type="EMBL" id="GALX01006442">
    <property type="protein sequence ID" value="JAB62024.1"/>
    <property type="molecule type" value="Transcribed_RNA"/>
</dbReference>
<comment type="similarity">
    <text evidence="2 14">Belongs to the SMDT1/EMRE family.</text>
</comment>
<name>V5GDE8_ANOGL</name>
<keyword evidence="4 14" id="KW-0813">Transport</keyword>
<comment type="subcellular location">
    <subcellularLocation>
        <location evidence="1 14">Mitochondrion inner membrane</location>
        <topology evidence="1 14">Single-pass membrane protein</topology>
    </subcellularLocation>
</comment>
<dbReference type="GO" id="GO:0051560">
    <property type="term" value="P:mitochondrial calcium ion homeostasis"/>
    <property type="evidence" value="ECO:0007669"/>
    <property type="project" value="UniProtKB-UniRule"/>
</dbReference>
<dbReference type="InterPro" id="IPR018782">
    <property type="entry name" value="MCU_reg"/>
</dbReference>
<keyword evidence="12 14" id="KW-0496">Mitochondrion</keyword>
<evidence type="ECO:0000256" key="3">
    <source>
        <dbReference type="ARBA" id="ARBA00022180"/>
    </source>
</evidence>
<feature type="transmembrane region" description="Helical" evidence="14">
    <location>
        <begin position="58"/>
        <end position="76"/>
    </location>
</feature>
<proteinExistence type="inferred from homology"/>
<evidence type="ECO:0000313" key="15">
    <source>
        <dbReference type="EMBL" id="JAB62024.1"/>
    </source>
</evidence>
<organism evidence="15">
    <name type="scientific">Anoplophora glabripennis</name>
    <name type="common">Asian longhorn beetle</name>
    <name type="synonym">Anoplophora nobilis</name>
    <dbReference type="NCBI Taxonomy" id="217634"/>
    <lineage>
        <taxon>Eukaryota</taxon>
        <taxon>Metazoa</taxon>
        <taxon>Ecdysozoa</taxon>
        <taxon>Arthropoda</taxon>
        <taxon>Hexapoda</taxon>
        <taxon>Insecta</taxon>
        <taxon>Pterygota</taxon>
        <taxon>Neoptera</taxon>
        <taxon>Endopterygota</taxon>
        <taxon>Coleoptera</taxon>
        <taxon>Polyphaga</taxon>
        <taxon>Cucujiformia</taxon>
        <taxon>Chrysomeloidea</taxon>
        <taxon>Cerambycidae</taxon>
        <taxon>Lamiinae</taxon>
        <taxon>Lamiini</taxon>
        <taxon>Anoplophora</taxon>
    </lineage>
</organism>